<feature type="transmembrane region" description="Helical" evidence="1">
    <location>
        <begin position="78"/>
        <end position="96"/>
    </location>
</feature>
<feature type="transmembrane region" description="Helical" evidence="1">
    <location>
        <begin position="102"/>
        <end position="131"/>
    </location>
</feature>
<dbReference type="InterPro" id="IPR046513">
    <property type="entry name" value="DUF6691"/>
</dbReference>
<sequence length="137" mass="14982">MKYIKFLLVGFVFGIVLTKSEAVSWYRIYEMFQFQSFHMFGIIGVAVITGIIGVQWIKKSGVNAIDGEAISIPNKEKGLYRYWIGGGIFGLGWALVGSCPGPIFILLGAGFKAVGFVLLGALLGTFLYGIIKDKLPH</sequence>
<name>A0A2H3KN07_9FLAO</name>
<evidence type="ECO:0000256" key="1">
    <source>
        <dbReference type="SAM" id="Phobius"/>
    </source>
</evidence>
<gene>
    <name evidence="2" type="ORF">B0A77_14495</name>
</gene>
<keyword evidence="1" id="KW-0812">Transmembrane</keyword>
<dbReference type="RefSeq" id="WP_014083766.1">
    <property type="nucleotide sequence ID" value="NZ_CBCSFI010000017.1"/>
</dbReference>
<dbReference type="OrthoDB" id="9790409at2"/>
<keyword evidence="1" id="KW-0472">Membrane</keyword>
<accession>A0A2H3KN07</accession>
<dbReference type="Proteomes" id="UP000220828">
    <property type="component" value="Unassembled WGS sequence"/>
</dbReference>
<keyword evidence="1" id="KW-1133">Transmembrane helix</keyword>
<evidence type="ECO:0000313" key="3">
    <source>
        <dbReference type="Proteomes" id="UP000220828"/>
    </source>
</evidence>
<dbReference type="OMA" id="CPGPIFI"/>
<dbReference type="AlphaFoldDB" id="A0A2H3KN07"/>
<reference evidence="2 3" key="1">
    <citation type="submission" date="2017-09" db="EMBL/GenBank/DDBJ databases">
        <title>Whole genomes of Flavobacteriaceae.</title>
        <authorList>
            <person name="Stine C."/>
            <person name="Li C."/>
            <person name="Tadesse D."/>
        </authorList>
    </citation>
    <scope>NUCLEOTIDE SEQUENCE [LARGE SCALE GENOMIC DNA]</scope>
    <source>
        <strain evidence="2 3">ATCC 35036</strain>
    </source>
</reference>
<evidence type="ECO:0000313" key="2">
    <source>
        <dbReference type="EMBL" id="PDS22013.1"/>
    </source>
</evidence>
<organism evidence="2 3">
    <name type="scientific">Flavobacterium branchiophilum</name>
    <dbReference type="NCBI Taxonomy" id="55197"/>
    <lineage>
        <taxon>Bacteria</taxon>
        <taxon>Pseudomonadati</taxon>
        <taxon>Bacteroidota</taxon>
        <taxon>Flavobacteriia</taxon>
        <taxon>Flavobacteriales</taxon>
        <taxon>Flavobacteriaceae</taxon>
        <taxon>Flavobacterium</taxon>
    </lineage>
</organism>
<dbReference type="EMBL" id="PCMW01000122">
    <property type="protein sequence ID" value="PDS22013.1"/>
    <property type="molecule type" value="Genomic_DNA"/>
</dbReference>
<protein>
    <submittedName>
        <fullName evidence="2">Transporter</fullName>
    </submittedName>
</protein>
<proteinExistence type="predicted"/>
<comment type="caution">
    <text evidence="2">The sequence shown here is derived from an EMBL/GenBank/DDBJ whole genome shotgun (WGS) entry which is preliminary data.</text>
</comment>
<dbReference type="Pfam" id="PF20398">
    <property type="entry name" value="DUF6691"/>
    <property type="match status" value="1"/>
</dbReference>
<feature type="transmembrane region" description="Helical" evidence="1">
    <location>
        <begin position="38"/>
        <end position="57"/>
    </location>
</feature>